<dbReference type="Gene3D" id="3.90.1010.10">
    <property type="match status" value="1"/>
</dbReference>
<sequence length="144" mass="15781">MLVPMTLRDKQAELIADLNLIENVQERLSALTSFIPAVTLPEALRTDDLLVPGCVSRVWVQGEMKDGRCQFRCAADSPMVAGLVALLCHLYTDSEPAEVVAMEPEIWVGCAFHKALTPTRLNGLASMRTRMRDWAAASSQAPQA</sequence>
<name>A0A7W7YK86_9BACT</name>
<organism evidence="3 4">
    <name type="scientific">Prosthecobacter dejongeii</name>
    <dbReference type="NCBI Taxonomy" id="48465"/>
    <lineage>
        <taxon>Bacteria</taxon>
        <taxon>Pseudomonadati</taxon>
        <taxon>Verrucomicrobiota</taxon>
        <taxon>Verrucomicrobiia</taxon>
        <taxon>Verrucomicrobiales</taxon>
        <taxon>Verrucomicrobiaceae</taxon>
        <taxon>Prosthecobacter</taxon>
    </lineage>
</organism>
<proteinExistence type="inferred from homology"/>
<evidence type="ECO:0000256" key="1">
    <source>
        <dbReference type="ARBA" id="ARBA00010282"/>
    </source>
</evidence>
<keyword evidence="4" id="KW-1185">Reference proteome</keyword>
<comment type="similarity">
    <text evidence="1">Belongs to the SufE family.</text>
</comment>
<dbReference type="PANTHER" id="PTHR43597:SF5">
    <property type="entry name" value="SUFE-LIKE PROTEIN 2, CHLOROPLASTIC"/>
    <property type="match status" value="1"/>
</dbReference>
<dbReference type="EMBL" id="JACHIF010000003">
    <property type="protein sequence ID" value="MBB5037659.1"/>
    <property type="molecule type" value="Genomic_DNA"/>
</dbReference>
<accession>A0A7W7YK86</accession>
<feature type="domain" description="Fe-S metabolism associated" evidence="2">
    <location>
        <begin position="18"/>
        <end position="132"/>
    </location>
</feature>
<evidence type="ECO:0000259" key="2">
    <source>
        <dbReference type="Pfam" id="PF02657"/>
    </source>
</evidence>
<protein>
    <submittedName>
        <fullName evidence="3">Cysteine desulfuration protein SufE</fullName>
    </submittedName>
</protein>
<evidence type="ECO:0000313" key="3">
    <source>
        <dbReference type="EMBL" id="MBB5037659.1"/>
    </source>
</evidence>
<dbReference type="SUPFAM" id="SSF82649">
    <property type="entry name" value="SufE/NifU"/>
    <property type="match status" value="1"/>
</dbReference>
<dbReference type="Pfam" id="PF02657">
    <property type="entry name" value="SufE"/>
    <property type="match status" value="1"/>
</dbReference>
<dbReference type="AlphaFoldDB" id="A0A7W7YK86"/>
<reference evidence="3 4" key="1">
    <citation type="submission" date="2020-08" db="EMBL/GenBank/DDBJ databases">
        <title>Genomic Encyclopedia of Type Strains, Phase IV (KMG-IV): sequencing the most valuable type-strain genomes for metagenomic binning, comparative biology and taxonomic classification.</title>
        <authorList>
            <person name="Goeker M."/>
        </authorList>
    </citation>
    <scope>NUCLEOTIDE SEQUENCE [LARGE SCALE GENOMIC DNA]</scope>
    <source>
        <strain evidence="3 4">DSM 12251</strain>
    </source>
</reference>
<dbReference type="RefSeq" id="WP_184207750.1">
    <property type="nucleotide sequence ID" value="NZ_JACHIF010000003.1"/>
</dbReference>
<gene>
    <name evidence="3" type="ORF">HNQ64_001908</name>
</gene>
<comment type="caution">
    <text evidence="3">The sequence shown here is derived from an EMBL/GenBank/DDBJ whole genome shotgun (WGS) entry which is preliminary data.</text>
</comment>
<dbReference type="PANTHER" id="PTHR43597">
    <property type="entry name" value="SULFUR ACCEPTOR PROTEIN CSDE"/>
    <property type="match status" value="1"/>
</dbReference>
<dbReference type="Proteomes" id="UP000534294">
    <property type="component" value="Unassembled WGS sequence"/>
</dbReference>
<dbReference type="InterPro" id="IPR003808">
    <property type="entry name" value="Fe-S_metab-assoc_dom"/>
</dbReference>
<evidence type="ECO:0000313" key="4">
    <source>
        <dbReference type="Proteomes" id="UP000534294"/>
    </source>
</evidence>